<dbReference type="eggNOG" id="COG4584">
    <property type="taxonomic scope" value="Bacteria"/>
</dbReference>
<keyword evidence="2" id="KW-1185">Reference proteome</keyword>
<sequence length="78" mass="8902">MGSCPTLDQYVVGLKKRTRGIGRRKLKTLLDLKRTYPADAFRKAVEQALHYGLYDLVRLENLILTFVAGDFFDLAPDE</sequence>
<dbReference type="AlphaFoldDB" id="S7TFL2"/>
<dbReference type="RefSeq" id="WP_020878201.1">
    <property type="nucleotide sequence ID" value="NZ_ATHJ01000107.1"/>
</dbReference>
<dbReference type="Proteomes" id="UP000014977">
    <property type="component" value="Unassembled WGS sequence"/>
</dbReference>
<gene>
    <name evidence="1" type="ORF">dsmv_3111</name>
</gene>
<accession>S7TFL2</accession>
<dbReference type="OrthoDB" id="9798623at2"/>
<name>S7TFL2_DESML</name>
<comment type="caution">
    <text evidence="1">The sequence shown here is derived from an EMBL/GenBank/DDBJ whole genome shotgun (WGS) entry which is preliminary data.</text>
</comment>
<dbReference type="EMBL" id="ATHJ01000107">
    <property type="protein sequence ID" value="EPR35541.1"/>
    <property type="molecule type" value="Genomic_DNA"/>
</dbReference>
<evidence type="ECO:0000313" key="1">
    <source>
        <dbReference type="EMBL" id="EPR35541.1"/>
    </source>
</evidence>
<proteinExistence type="predicted"/>
<evidence type="ECO:0000313" key="2">
    <source>
        <dbReference type="Proteomes" id="UP000014977"/>
    </source>
</evidence>
<reference evidence="1 2" key="1">
    <citation type="journal article" date="2013" name="Genome Announc.">
        <title>Draft genome sequences for three mercury-methylating, sulfate-reducing bacteria.</title>
        <authorList>
            <person name="Brown S.D."/>
            <person name="Hurt R.A.Jr."/>
            <person name="Gilmour C.C."/>
            <person name="Elias D.A."/>
        </authorList>
    </citation>
    <scope>NUCLEOTIDE SEQUENCE [LARGE SCALE GENOMIC DNA]</scope>
    <source>
        <strain evidence="1 2">DSM 2059</strain>
    </source>
</reference>
<protein>
    <submittedName>
        <fullName evidence="1">Uncharacterized protein</fullName>
    </submittedName>
</protein>
<organism evidence="1 2">
    <name type="scientific">Desulfococcus multivorans DSM 2059</name>
    <dbReference type="NCBI Taxonomy" id="1121405"/>
    <lineage>
        <taxon>Bacteria</taxon>
        <taxon>Pseudomonadati</taxon>
        <taxon>Thermodesulfobacteriota</taxon>
        <taxon>Desulfobacteria</taxon>
        <taxon>Desulfobacterales</taxon>
        <taxon>Desulfococcaceae</taxon>
        <taxon>Desulfococcus</taxon>
    </lineage>
</organism>